<organism evidence="1 2">
    <name type="scientific">Mycena metata</name>
    <dbReference type="NCBI Taxonomy" id="1033252"/>
    <lineage>
        <taxon>Eukaryota</taxon>
        <taxon>Fungi</taxon>
        <taxon>Dikarya</taxon>
        <taxon>Basidiomycota</taxon>
        <taxon>Agaricomycotina</taxon>
        <taxon>Agaricomycetes</taxon>
        <taxon>Agaricomycetidae</taxon>
        <taxon>Agaricales</taxon>
        <taxon>Marasmiineae</taxon>
        <taxon>Mycenaceae</taxon>
        <taxon>Mycena</taxon>
    </lineage>
</organism>
<gene>
    <name evidence="1" type="ORF">B0H16DRAFT_1715945</name>
</gene>
<proteinExistence type="predicted"/>
<name>A0AAD7NPY5_9AGAR</name>
<comment type="caution">
    <text evidence="1">The sequence shown here is derived from an EMBL/GenBank/DDBJ whole genome shotgun (WGS) entry which is preliminary data.</text>
</comment>
<dbReference type="PANTHER" id="PTHR46579">
    <property type="entry name" value="F5/8 TYPE C DOMAIN-CONTAINING PROTEIN-RELATED"/>
    <property type="match status" value="1"/>
</dbReference>
<reference evidence="1" key="1">
    <citation type="submission" date="2023-03" db="EMBL/GenBank/DDBJ databases">
        <title>Massive genome expansion in bonnet fungi (Mycena s.s.) driven by repeated elements and novel gene families across ecological guilds.</title>
        <authorList>
            <consortium name="Lawrence Berkeley National Laboratory"/>
            <person name="Harder C.B."/>
            <person name="Miyauchi S."/>
            <person name="Viragh M."/>
            <person name="Kuo A."/>
            <person name="Thoen E."/>
            <person name="Andreopoulos B."/>
            <person name="Lu D."/>
            <person name="Skrede I."/>
            <person name="Drula E."/>
            <person name="Henrissat B."/>
            <person name="Morin E."/>
            <person name="Kohler A."/>
            <person name="Barry K."/>
            <person name="LaButti K."/>
            <person name="Morin E."/>
            <person name="Salamov A."/>
            <person name="Lipzen A."/>
            <person name="Mereny Z."/>
            <person name="Hegedus B."/>
            <person name="Baldrian P."/>
            <person name="Stursova M."/>
            <person name="Weitz H."/>
            <person name="Taylor A."/>
            <person name="Grigoriev I.V."/>
            <person name="Nagy L.G."/>
            <person name="Martin F."/>
            <person name="Kauserud H."/>
        </authorList>
    </citation>
    <scope>NUCLEOTIDE SEQUENCE</scope>
    <source>
        <strain evidence="1">CBHHK182m</strain>
    </source>
</reference>
<evidence type="ECO:0000313" key="1">
    <source>
        <dbReference type="EMBL" id="KAJ7769490.1"/>
    </source>
</evidence>
<dbReference type="PANTHER" id="PTHR46579:SF1">
    <property type="entry name" value="F5_8 TYPE C DOMAIN-CONTAINING PROTEIN"/>
    <property type="match status" value="1"/>
</dbReference>
<accession>A0AAD7NPY5</accession>
<sequence length="390" mass="44441">MECEAPDTKESWDWAVLTGDAWKKHGQAVADATPYLPGSFERPPQNPAEKISSGYKAWEWLMYLIGLGPALLYGILPHKYWRHFCKGVSVIHCFHQRKIPTNELRQAHQHAMEYVSEFETLYYQQMKERLHFVRQSVHGMAHLGPEAIRVGPQAYVAQWTMERTIGNLGEEIKQHSDPYANLSQRGLRRCQVNVLKAVIPGLDSDDTRNPLLPRGCEDLGDDFVLLRARDEWLNLIADDAASAIRKLLRAKSDTGDIKLKRWARLRLPNGQIARSAWKEKNKPLKSVRMARNVKVAIDGQLEIAEVQFYCRSKEGRALALGSLYSRPNAALLEDSYNTVWSCTAPTGFVAFWAKDIRAVVAMVPHKPDGSCIWIRQHSNKLSQSSWQAQW</sequence>
<evidence type="ECO:0000313" key="2">
    <source>
        <dbReference type="Proteomes" id="UP001215598"/>
    </source>
</evidence>
<dbReference type="AlphaFoldDB" id="A0AAD7NPY5"/>
<dbReference type="Proteomes" id="UP001215598">
    <property type="component" value="Unassembled WGS sequence"/>
</dbReference>
<dbReference type="EMBL" id="JARKIB010000018">
    <property type="protein sequence ID" value="KAJ7769490.1"/>
    <property type="molecule type" value="Genomic_DNA"/>
</dbReference>
<keyword evidence="2" id="KW-1185">Reference proteome</keyword>
<protein>
    <submittedName>
        <fullName evidence="1">Uncharacterized protein</fullName>
    </submittedName>
</protein>